<dbReference type="SMART" id="SM00369">
    <property type="entry name" value="LRR_TYP"/>
    <property type="match status" value="2"/>
</dbReference>
<sequence>MEQVRSIVVFPYAFDSMPPLESFRVLRVLDLQDCNLSRGSSLKYLGHLLQLRYLGLKNTRIANLPEEIRNLQFLQILDVRRNNISSLPAAIFQLRRLMCLRIYDDTRVTERIGSLTSIEELSVLGINKNSTNIIEELGHLRELRVLDIVSSVEWHSGLDKSLVKLLHKLKKIQSLFIWVKSGGCNLDAWVVTPRHLRRLQLWGCWFSRLPAWVKPSLVEDLSILTISVRELTQEDLEILGRLPALRYLDPTVDHEDLGIHRRFTIASSFPCLVSCKLMGFGGPVEFQQGAMPSLTQLWLELPVRETREINGGFDLGLGNLQSLQIVRVSLQCEGASNKEVKEAEAAVRYSIKAHRNHPALELRGLLRD</sequence>
<dbReference type="Gene3D" id="3.80.10.10">
    <property type="entry name" value="Ribonuclease Inhibitor"/>
    <property type="match status" value="1"/>
</dbReference>
<dbReference type="AlphaFoldDB" id="A0A6G1DKR3"/>
<dbReference type="InterPro" id="IPR032675">
    <property type="entry name" value="LRR_dom_sf"/>
</dbReference>
<dbReference type="PANTHER" id="PTHR47186">
    <property type="entry name" value="LEUCINE-RICH REPEAT-CONTAINING PROTEIN 57"/>
    <property type="match status" value="1"/>
</dbReference>
<dbReference type="InterPro" id="IPR003591">
    <property type="entry name" value="Leu-rich_rpt_typical-subtyp"/>
</dbReference>
<gene>
    <name evidence="4" type="ORF">E2562_019799</name>
</gene>
<protein>
    <recommendedName>
        <fullName evidence="3">Disease resistance R13L4/SHOC-2-like LRR domain-containing protein</fullName>
    </recommendedName>
</protein>
<dbReference type="OrthoDB" id="689810at2759"/>
<keyword evidence="5" id="KW-1185">Reference proteome</keyword>
<evidence type="ECO:0000256" key="2">
    <source>
        <dbReference type="ARBA" id="ARBA00022737"/>
    </source>
</evidence>
<accession>A0A6G1DKR3</accession>
<reference evidence="4 5" key="1">
    <citation type="submission" date="2019-11" db="EMBL/GenBank/DDBJ databases">
        <title>Whole genome sequence of Oryza granulata.</title>
        <authorList>
            <person name="Li W."/>
        </authorList>
    </citation>
    <scope>NUCLEOTIDE SEQUENCE [LARGE SCALE GENOMIC DNA]</scope>
    <source>
        <strain evidence="5">cv. Menghai</strain>
        <tissue evidence="4">Leaf</tissue>
    </source>
</reference>
<dbReference type="PANTHER" id="PTHR47186:SF22">
    <property type="entry name" value="OS11G0589401 PROTEIN"/>
    <property type="match status" value="1"/>
</dbReference>
<evidence type="ECO:0000259" key="3">
    <source>
        <dbReference type="Pfam" id="PF23598"/>
    </source>
</evidence>
<comment type="caution">
    <text evidence="4">The sequence shown here is derived from an EMBL/GenBank/DDBJ whole genome shotgun (WGS) entry which is preliminary data.</text>
</comment>
<keyword evidence="2" id="KW-0677">Repeat</keyword>
<dbReference type="Pfam" id="PF23598">
    <property type="entry name" value="LRR_14"/>
    <property type="match status" value="1"/>
</dbReference>
<keyword evidence="1" id="KW-0433">Leucine-rich repeat</keyword>
<name>A0A6G1DKR3_9ORYZ</name>
<evidence type="ECO:0000256" key="1">
    <source>
        <dbReference type="ARBA" id="ARBA00022614"/>
    </source>
</evidence>
<proteinExistence type="predicted"/>
<dbReference type="SUPFAM" id="SSF52058">
    <property type="entry name" value="L domain-like"/>
    <property type="match status" value="1"/>
</dbReference>
<evidence type="ECO:0000313" key="4">
    <source>
        <dbReference type="EMBL" id="KAF0913001.1"/>
    </source>
</evidence>
<dbReference type="Proteomes" id="UP000479710">
    <property type="component" value="Unassembled WGS sequence"/>
</dbReference>
<feature type="domain" description="Disease resistance R13L4/SHOC-2-like LRR" evidence="3">
    <location>
        <begin position="3"/>
        <end position="360"/>
    </location>
</feature>
<dbReference type="InterPro" id="IPR055414">
    <property type="entry name" value="LRR_R13L4/SHOC2-like"/>
</dbReference>
<dbReference type="EMBL" id="SPHZ02000006">
    <property type="protein sequence ID" value="KAF0913001.1"/>
    <property type="molecule type" value="Genomic_DNA"/>
</dbReference>
<organism evidence="4 5">
    <name type="scientific">Oryza meyeriana var. granulata</name>
    <dbReference type="NCBI Taxonomy" id="110450"/>
    <lineage>
        <taxon>Eukaryota</taxon>
        <taxon>Viridiplantae</taxon>
        <taxon>Streptophyta</taxon>
        <taxon>Embryophyta</taxon>
        <taxon>Tracheophyta</taxon>
        <taxon>Spermatophyta</taxon>
        <taxon>Magnoliopsida</taxon>
        <taxon>Liliopsida</taxon>
        <taxon>Poales</taxon>
        <taxon>Poaceae</taxon>
        <taxon>BOP clade</taxon>
        <taxon>Oryzoideae</taxon>
        <taxon>Oryzeae</taxon>
        <taxon>Oryzinae</taxon>
        <taxon>Oryza</taxon>
        <taxon>Oryza meyeriana</taxon>
    </lineage>
</organism>
<evidence type="ECO:0000313" key="5">
    <source>
        <dbReference type="Proteomes" id="UP000479710"/>
    </source>
</evidence>